<dbReference type="EMBL" id="BAABJX010000005">
    <property type="protein sequence ID" value="GAA4821982.1"/>
    <property type="molecule type" value="Genomic_DNA"/>
</dbReference>
<name>A0ABP9D1F4_9BACT</name>
<dbReference type="SMART" id="SM00331">
    <property type="entry name" value="PP2C_SIG"/>
    <property type="match status" value="1"/>
</dbReference>
<dbReference type="Gene3D" id="3.60.40.10">
    <property type="entry name" value="PPM-type phosphatase domain"/>
    <property type="match status" value="1"/>
</dbReference>
<accession>A0ABP9D1F4</accession>
<sequence length="360" mass="41503">MWEQNITQQEKKSTYFLRGGVLLFVIGYVLDYCTQNPIPHAKEFTLLLNVLCTFSLTIGSLQQVSSEKELIKIRQLKYSFLEKINLIHHNNTSLQEALNTLEKEKKALSEKYQELNESIDYAQSIQQSMLPDTHMFNSITADRFVLFRPKDKVSGDFYWFGKVRNFQVIIVADCTGHGVAGAMLSFMAYNLLYDFLAVSKITDPIELLHKMDERIQILLRGKDVSIDMGVCFINTFTRKLYFSGAKRPLLYTKNGELCTVKGDRCSVGGLYSTRKKKKFTAHEIQYQADTRFYMYSDGYTDQFNGSSGKKFGSRQLRRLIDRHHHESMLKQRSIYENALDKWQGGAMQIDDIILVGFTLG</sequence>
<comment type="caution">
    <text evidence="5">The sequence shown here is derived from an EMBL/GenBank/DDBJ whole genome shotgun (WGS) entry which is preliminary data.</text>
</comment>
<keyword evidence="1" id="KW-0378">Hydrolase</keyword>
<dbReference type="InterPro" id="IPR052016">
    <property type="entry name" value="Bact_Sigma-Reg"/>
</dbReference>
<keyword evidence="3" id="KW-0472">Membrane</keyword>
<dbReference type="Pfam" id="PF07228">
    <property type="entry name" value="SpoIIE"/>
    <property type="match status" value="1"/>
</dbReference>
<dbReference type="InterPro" id="IPR036457">
    <property type="entry name" value="PPM-type-like_dom_sf"/>
</dbReference>
<keyword evidence="2" id="KW-0175">Coiled coil</keyword>
<proteinExistence type="predicted"/>
<organism evidence="5 6">
    <name type="scientific">Algivirga pacifica</name>
    <dbReference type="NCBI Taxonomy" id="1162670"/>
    <lineage>
        <taxon>Bacteria</taxon>
        <taxon>Pseudomonadati</taxon>
        <taxon>Bacteroidota</taxon>
        <taxon>Cytophagia</taxon>
        <taxon>Cytophagales</taxon>
        <taxon>Flammeovirgaceae</taxon>
        <taxon>Algivirga</taxon>
    </lineage>
</organism>
<dbReference type="PANTHER" id="PTHR43156:SF9">
    <property type="entry name" value="HAMP DOMAIN-CONTAINING PROTEIN"/>
    <property type="match status" value="1"/>
</dbReference>
<evidence type="ECO:0000256" key="2">
    <source>
        <dbReference type="SAM" id="Coils"/>
    </source>
</evidence>
<evidence type="ECO:0000256" key="3">
    <source>
        <dbReference type="SAM" id="Phobius"/>
    </source>
</evidence>
<evidence type="ECO:0000313" key="5">
    <source>
        <dbReference type="EMBL" id="GAA4821982.1"/>
    </source>
</evidence>
<dbReference type="InterPro" id="IPR001932">
    <property type="entry name" value="PPM-type_phosphatase-like_dom"/>
</dbReference>
<keyword evidence="6" id="KW-1185">Reference proteome</keyword>
<dbReference type="Proteomes" id="UP001500298">
    <property type="component" value="Unassembled WGS sequence"/>
</dbReference>
<evidence type="ECO:0000259" key="4">
    <source>
        <dbReference type="SMART" id="SM00331"/>
    </source>
</evidence>
<dbReference type="PANTHER" id="PTHR43156">
    <property type="entry name" value="STAGE II SPORULATION PROTEIN E-RELATED"/>
    <property type="match status" value="1"/>
</dbReference>
<feature type="transmembrane region" description="Helical" evidence="3">
    <location>
        <begin position="46"/>
        <end position="64"/>
    </location>
</feature>
<feature type="coiled-coil region" evidence="2">
    <location>
        <begin position="84"/>
        <end position="118"/>
    </location>
</feature>
<feature type="domain" description="PPM-type phosphatase" evidence="4">
    <location>
        <begin position="138"/>
        <end position="359"/>
    </location>
</feature>
<reference evidence="6" key="1">
    <citation type="journal article" date="2019" name="Int. J. Syst. Evol. Microbiol.">
        <title>The Global Catalogue of Microorganisms (GCM) 10K type strain sequencing project: providing services to taxonomists for standard genome sequencing and annotation.</title>
        <authorList>
            <consortium name="The Broad Institute Genomics Platform"/>
            <consortium name="The Broad Institute Genome Sequencing Center for Infectious Disease"/>
            <person name="Wu L."/>
            <person name="Ma J."/>
        </authorList>
    </citation>
    <scope>NUCLEOTIDE SEQUENCE [LARGE SCALE GENOMIC DNA]</scope>
    <source>
        <strain evidence="6">JCM 18326</strain>
    </source>
</reference>
<keyword evidence="3" id="KW-0812">Transmembrane</keyword>
<keyword evidence="3" id="KW-1133">Transmembrane helix</keyword>
<feature type="transmembrane region" description="Helical" evidence="3">
    <location>
        <begin position="15"/>
        <end position="34"/>
    </location>
</feature>
<evidence type="ECO:0000313" key="6">
    <source>
        <dbReference type="Proteomes" id="UP001500298"/>
    </source>
</evidence>
<protein>
    <recommendedName>
        <fullName evidence="4">PPM-type phosphatase domain-containing protein</fullName>
    </recommendedName>
</protein>
<evidence type="ECO:0000256" key="1">
    <source>
        <dbReference type="ARBA" id="ARBA00022801"/>
    </source>
</evidence>
<gene>
    <name evidence="5" type="ORF">GCM10023331_02940</name>
</gene>